<keyword evidence="1" id="KW-0472">Membrane</keyword>
<dbReference type="EMBL" id="GBRH01195229">
    <property type="protein sequence ID" value="JAE02667.1"/>
    <property type="molecule type" value="Transcribed_RNA"/>
</dbReference>
<organism evidence="2">
    <name type="scientific">Arundo donax</name>
    <name type="common">Giant reed</name>
    <name type="synonym">Donax arundinaceus</name>
    <dbReference type="NCBI Taxonomy" id="35708"/>
    <lineage>
        <taxon>Eukaryota</taxon>
        <taxon>Viridiplantae</taxon>
        <taxon>Streptophyta</taxon>
        <taxon>Embryophyta</taxon>
        <taxon>Tracheophyta</taxon>
        <taxon>Spermatophyta</taxon>
        <taxon>Magnoliopsida</taxon>
        <taxon>Liliopsida</taxon>
        <taxon>Poales</taxon>
        <taxon>Poaceae</taxon>
        <taxon>PACMAD clade</taxon>
        <taxon>Arundinoideae</taxon>
        <taxon>Arundineae</taxon>
        <taxon>Arundo</taxon>
    </lineage>
</organism>
<dbReference type="AlphaFoldDB" id="A0A0A9ERF9"/>
<feature type="transmembrane region" description="Helical" evidence="1">
    <location>
        <begin position="31"/>
        <end position="52"/>
    </location>
</feature>
<proteinExistence type="predicted"/>
<keyword evidence="1" id="KW-1133">Transmembrane helix</keyword>
<keyword evidence="1" id="KW-0812">Transmembrane</keyword>
<reference evidence="2" key="2">
    <citation type="journal article" date="2015" name="Data Brief">
        <title>Shoot transcriptome of the giant reed, Arundo donax.</title>
        <authorList>
            <person name="Barrero R.A."/>
            <person name="Guerrero F.D."/>
            <person name="Moolhuijzen P."/>
            <person name="Goolsby J.A."/>
            <person name="Tidwell J."/>
            <person name="Bellgard S.E."/>
            <person name="Bellgard M.I."/>
        </authorList>
    </citation>
    <scope>NUCLEOTIDE SEQUENCE</scope>
    <source>
        <tissue evidence="2">Shoot tissue taken approximately 20 cm above the soil surface</tissue>
    </source>
</reference>
<evidence type="ECO:0000256" key="1">
    <source>
        <dbReference type="SAM" id="Phobius"/>
    </source>
</evidence>
<protein>
    <submittedName>
        <fullName evidence="2">Uncharacterized protein</fullName>
    </submittedName>
</protein>
<evidence type="ECO:0000313" key="2">
    <source>
        <dbReference type="EMBL" id="JAE02667.1"/>
    </source>
</evidence>
<accession>A0A0A9ERF9</accession>
<sequence>MILYNTKGCRKAWYSASRDTSPFHSASNSEILVHSSQLVIIIVMLSMIWCIYPSRIIV</sequence>
<name>A0A0A9ERF9_ARUDO</name>
<reference evidence="2" key="1">
    <citation type="submission" date="2014-09" db="EMBL/GenBank/DDBJ databases">
        <authorList>
            <person name="Magalhaes I.L.F."/>
            <person name="Oliveira U."/>
            <person name="Santos F.R."/>
            <person name="Vidigal T.H.D.A."/>
            <person name="Brescovit A.D."/>
            <person name="Santos A.J."/>
        </authorList>
    </citation>
    <scope>NUCLEOTIDE SEQUENCE</scope>
    <source>
        <tissue evidence="2">Shoot tissue taken approximately 20 cm above the soil surface</tissue>
    </source>
</reference>